<organism evidence="1 2">
    <name type="scientific">Cirrhinus mrigala</name>
    <name type="common">Mrigala</name>
    <dbReference type="NCBI Taxonomy" id="683832"/>
    <lineage>
        <taxon>Eukaryota</taxon>
        <taxon>Metazoa</taxon>
        <taxon>Chordata</taxon>
        <taxon>Craniata</taxon>
        <taxon>Vertebrata</taxon>
        <taxon>Euteleostomi</taxon>
        <taxon>Actinopterygii</taxon>
        <taxon>Neopterygii</taxon>
        <taxon>Teleostei</taxon>
        <taxon>Ostariophysi</taxon>
        <taxon>Cypriniformes</taxon>
        <taxon>Cyprinidae</taxon>
        <taxon>Labeoninae</taxon>
        <taxon>Labeonini</taxon>
        <taxon>Cirrhinus</taxon>
    </lineage>
</organism>
<keyword evidence="2" id="KW-1185">Reference proteome</keyword>
<evidence type="ECO:0000313" key="2">
    <source>
        <dbReference type="Proteomes" id="UP001529510"/>
    </source>
</evidence>
<accession>A0ABD0PYX2</accession>
<feature type="non-terminal residue" evidence="1">
    <location>
        <position position="1"/>
    </location>
</feature>
<sequence length="62" mass="7103">QASLAGDPESVSVAEQESCQLERELEARRLELQTLRQEVDHLSSQRHLHTQLLPARLKDVEK</sequence>
<reference evidence="1 2" key="1">
    <citation type="submission" date="2024-05" db="EMBL/GenBank/DDBJ databases">
        <title>Genome sequencing and assembly of Indian major carp, Cirrhinus mrigala (Hamilton, 1822).</title>
        <authorList>
            <person name="Mohindra V."/>
            <person name="Chowdhury L.M."/>
            <person name="Lal K."/>
            <person name="Jena J.K."/>
        </authorList>
    </citation>
    <scope>NUCLEOTIDE SEQUENCE [LARGE SCALE GENOMIC DNA]</scope>
    <source>
        <strain evidence="1">CM1030</strain>
        <tissue evidence="1">Blood</tissue>
    </source>
</reference>
<proteinExistence type="predicted"/>
<protein>
    <submittedName>
        <fullName evidence="1">Uncharacterized protein</fullName>
    </submittedName>
</protein>
<evidence type="ECO:0000313" key="1">
    <source>
        <dbReference type="EMBL" id="KAL0178641.1"/>
    </source>
</evidence>
<dbReference type="AlphaFoldDB" id="A0ABD0PYX2"/>
<comment type="caution">
    <text evidence="1">The sequence shown here is derived from an EMBL/GenBank/DDBJ whole genome shotgun (WGS) entry which is preliminary data.</text>
</comment>
<name>A0ABD0PYX2_CIRMR</name>
<gene>
    <name evidence="1" type="ORF">M9458_027535</name>
</gene>
<dbReference type="EMBL" id="JAMKFB020000013">
    <property type="protein sequence ID" value="KAL0178641.1"/>
    <property type="molecule type" value="Genomic_DNA"/>
</dbReference>
<feature type="non-terminal residue" evidence="1">
    <location>
        <position position="62"/>
    </location>
</feature>
<dbReference type="Proteomes" id="UP001529510">
    <property type="component" value="Unassembled WGS sequence"/>
</dbReference>